<dbReference type="InterPro" id="IPR013244">
    <property type="entry name" value="Sec39_domain"/>
</dbReference>
<evidence type="ECO:0000256" key="5">
    <source>
        <dbReference type="SAM" id="MobiDB-lite"/>
    </source>
</evidence>
<keyword evidence="8" id="KW-1185">Reference proteome</keyword>
<evidence type="ECO:0000313" key="8">
    <source>
        <dbReference type="Proteomes" id="UP000054217"/>
    </source>
</evidence>
<evidence type="ECO:0000256" key="4">
    <source>
        <dbReference type="ARBA" id="ARBA00022927"/>
    </source>
</evidence>
<dbReference type="STRING" id="870435.A0A0C3P5L1"/>
<evidence type="ECO:0000256" key="2">
    <source>
        <dbReference type="ARBA" id="ARBA00022448"/>
    </source>
</evidence>
<feature type="region of interest" description="Disordered" evidence="5">
    <location>
        <begin position="129"/>
        <end position="150"/>
    </location>
</feature>
<name>A0A0C3P5L1_PISTI</name>
<keyword evidence="4" id="KW-0653">Protein transport</keyword>
<proteinExistence type="predicted"/>
<dbReference type="InParanoid" id="A0A0C3P5L1"/>
<organism evidence="7 8">
    <name type="scientific">Pisolithus tinctorius Marx 270</name>
    <dbReference type="NCBI Taxonomy" id="870435"/>
    <lineage>
        <taxon>Eukaryota</taxon>
        <taxon>Fungi</taxon>
        <taxon>Dikarya</taxon>
        <taxon>Basidiomycota</taxon>
        <taxon>Agaricomycotina</taxon>
        <taxon>Agaricomycetes</taxon>
        <taxon>Agaricomycetidae</taxon>
        <taxon>Boletales</taxon>
        <taxon>Sclerodermatineae</taxon>
        <taxon>Pisolithaceae</taxon>
        <taxon>Pisolithus</taxon>
    </lineage>
</organism>
<dbReference type="EMBL" id="KN831957">
    <property type="protein sequence ID" value="KIO08425.1"/>
    <property type="molecule type" value="Genomic_DNA"/>
</dbReference>
<keyword evidence="3" id="KW-0256">Endoplasmic reticulum</keyword>
<sequence>MSAHQPHARWQNVGDDELTVHIIRDILNAIDDDFWVAAACADRLVNDVDVQRELLELGLSRTSSAVDRAKTSLVQGPESGTLCTKGALNAYFEQVPGDAQLCQLRAIFLDRLDRLSSFVEIYRIVQPQSEGPDDIDSEWEDDPWGDDPDETHKLNLSSAANSHIPLSEFLVMDIVDVARFFASLELYPAVFILMTHHSSSLWPFRFAVLNSIPTHALPSEYSEVLPAYDVGQGAEQAPRSHSWRSESDWVESEEVRAALTGSQAPPHAGHITRAVPSPVDDPLDPQKLTAWYARRADDVITSTGMLDVALATVQHGVSLGVPDLDQLEEDLSLLARLVYDAPQPSGSSNAEDWTLSRWKSLEPAQVVQAYLAYSTQETVARDIMQIVMPYLFVLDARAERAGQPDSDLTTHLLYDYVLSAPLPMAAAIFEASKPTLPLSQRIIRNDEDMARLALACLYSSDSLDAWPTMSSIFECLPAWDIQPGAVDEADEADATIASLGAFVTPSTTSSRCSAADLLLFFKPLPIVSLSRALDILDVHLMCGEILSRWNVPAPLRWFPQSAGDVVEQRARANRMARRTGSSHGEMKSKDDWEWLLDDMYKLRETSKAGIKGAFGLMSEVDISSIFLSGLLSSGLFDIAREFLHKKPSKLSLPISVVEDICLSVSREFYDNASSTNFKIGDMKLAYDCLTVWQPSERLSRERDFIEATSRISSYNVYSRPGVKLSPIEIRLTKDRLSLISRILSGTADAYKHTQVVLDLLYKLGYKGDVVAEVKTLAMLSDTALQAEDFTRAYETSQKMIETVLRLRAKAPASSDDPAVHEACEVCWVACYQLGRHPEFKDIEKKLVILGRALELCPEDKLGDILTSWHRLQREDLDTRRESISSRSTTHQRRPVASRKPVSSLQAKLTDLHLPMAPLINAEDAAALAGRAFNRVTSTLPFTVGGRARSNASGDDTRAGISDGSRLGLNGEDVSAHASRVLQRGIGWLLGADES</sequence>
<evidence type="ECO:0000256" key="1">
    <source>
        <dbReference type="ARBA" id="ARBA00004240"/>
    </source>
</evidence>
<dbReference type="Proteomes" id="UP000054217">
    <property type="component" value="Unassembled WGS sequence"/>
</dbReference>
<reference evidence="7 8" key="1">
    <citation type="submission" date="2014-04" db="EMBL/GenBank/DDBJ databases">
        <authorList>
            <consortium name="DOE Joint Genome Institute"/>
            <person name="Kuo A."/>
            <person name="Kohler A."/>
            <person name="Costa M.D."/>
            <person name="Nagy L.G."/>
            <person name="Floudas D."/>
            <person name="Copeland A."/>
            <person name="Barry K.W."/>
            <person name="Cichocki N."/>
            <person name="Veneault-Fourrey C."/>
            <person name="LaButti K."/>
            <person name="Lindquist E.A."/>
            <person name="Lipzen A."/>
            <person name="Lundell T."/>
            <person name="Morin E."/>
            <person name="Murat C."/>
            <person name="Sun H."/>
            <person name="Tunlid A."/>
            <person name="Henrissat B."/>
            <person name="Grigoriev I.V."/>
            <person name="Hibbett D.S."/>
            <person name="Martin F."/>
            <person name="Nordberg H.P."/>
            <person name="Cantor M.N."/>
            <person name="Hua S.X."/>
        </authorList>
    </citation>
    <scope>NUCLEOTIDE SEQUENCE [LARGE SCALE GENOMIC DNA]</scope>
    <source>
        <strain evidence="7 8">Marx 270</strain>
    </source>
</reference>
<dbReference type="PANTHER" id="PTHR15922:SF2">
    <property type="entry name" value="NBAS SUBUNIT OF NRZ TETHERING COMPLEX"/>
    <property type="match status" value="1"/>
</dbReference>
<dbReference type="GO" id="GO:0015031">
    <property type="term" value="P:protein transport"/>
    <property type="evidence" value="ECO:0007669"/>
    <property type="project" value="UniProtKB-KW"/>
</dbReference>
<protein>
    <recommendedName>
        <fullName evidence="6">Sec39 domain-containing protein</fullName>
    </recommendedName>
</protein>
<feature type="region of interest" description="Disordered" evidence="5">
    <location>
        <begin position="259"/>
        <end position="281"/>
    </location>
</feature>
<dbReference type="GO" id="GO:0070939">
    <property type="term" value="C:Dsl1/NZR complex"/>
    <property type="evidence" value="ECO:0007669"/>
    <property type="project" value="TreeGrafter"/>
</dbReference>
<keyword evidence="2" id="KW-0813">Transport</keyword>
<evidence type="ECO:0000256" key="3">
    <source>
        <dbReference type="ARBA" id="ARBA00022824"/>
    </source>
</evidence>
<feature type="domain" description="Sec39" evidence="6">
    <location>
        <begin position="192"/>
        <end position="878"/>
    </location>
</feature>
<gene>
    <name evidence="7" type="ORF">M404DRAFT_134367</name>
</gene>
<dbReference type="OrthoDB" id="27490at2759"/>
<dbReference type="HOGENOM" id="CLU_004262_0_0_1"/>
<evidence type="ECO:0000313" key="7">
    <source>
        <dbReference type="EMBL" id="KIO08425.1"/>
    </source>
</evidence>
<feature type="compositionally biased region" description="Acidic residues" evidence="5">
    <location>
        <begin position="131"/>
        <end position="149"/>
    </location>
</feature>
<comment type="subcellular location">
    <subcellularLocation>
        <location evidence="1">Endoplasmic reticulum</location>
    </subcellularLocation>
</comment>
<feature type="region of interest" description="Disordered" evidence="5">
    <location>
        <begin position="944"/>
        <end position="963"/>
    </location>
</feature>
<dbReference type="GO" id="GO:0006890">
    <property type="term" value="P:retrograde vesicle-mediated transport, Golgi to endoplasmic reticulum"/>
    <property type="evidence" value="ECO:0007669"/>
    <property type="project" value="InterPro"/>
</dbReference>
<dbReference type="GO" id="GO:0000149">
    <property type="term" value="F:SNARE binding"/>
    <property type="evidence" value="ECO:0007669"/>
    <property type="project" value="TreeGrafter"/>
</dbReference>
<reference evidence="8" key="2">
    <citation type="submission" date="2015-01" db="EMBL/GenBank/DDBJ databases">
        <title>Evolutionary Origins and Diversification of the Mycorrhizal Mutualists.</title>
        <authorList>
            <consortium name="DOE Joint Genome Institute"/>
            <consortium name="Mycorrhizal Genomics Consortium"/>
            <person name="Kohler A."/>
            <person name="Kuo A."/>
            <person name="Nagy L.G."/>
            <person name="Floudas D."/>
            <person name="Copeland A."/>
            <person name="Barry K.W."/>
            <person name="Cichocki N."/>
            <person name="Veneault-Fourrey C."/>
            <person name="LaButti K."/>
            <person name="Lindquist E.A."/>
            <person name="Lipzen A."/>
            <person name="Lundell T."/>
            <person name="Morin E."/>
            <person name="Murat C."/>
            <person name="Riley R."/>
            <person name="Ohm R."/>
            <person name="Sun H."/>
            <person name="Tunlid A."/>
            <person name="Henrissat B."/>
            <person name="Grigoriev I.V."/>
            <person name="Hibbett D.S."/>
            <person name="Martin F."/>
        </authorList>
    </citation>
    <scope>NUCLEOTIDE SEQUENCE [LARGE SCALE GENOMIC DNA]</scope>
    <source>
        <strain evidence="8">Marx 270</strain>
    </source>
</reference>
<dbReference type="PANTHER" id="PTHR15922">
    <property type="entry name" value="NEUROBLASTOMA-AMPLIFIED SEQUENCE"/>
    <property type="match status" value="1"/>
</dbReference>
<accession>A0A0C3P5L1</accession>
<feature type="region of interest" description="Disordered" evidence="5">
    <location>
        <begin position="877"/>
        <end position="901"/>
    </location>
</feature>
<dbReference type="AlphaFoldDB" id="A0A0C3P5L1"/>
<evidence type="ECO:0000259" key="6">
    <source>
        <dbReference type="Pfam" id="PF08314"/>
    </source>
</evidence>
<dbReference type="Pfam" id="PF08314">
    <property type="entry name" value="Sec39"/>
    <property type="match status" value="1"/>
</dbReference>